<dbReference type="PROSITE" id="PS50110">
    <property type="entry name" value="RESPONSE_REGULATORY"/>
    <property type="match status" value="1"/>
</dbReference>
<dbReference type="InterPro" id="IPR000792">
    <property type="entry name" value="Tscrpt_reg_LuxR_C"/>
</dbReference>
<dbReference type="Proteomes" id="UP000438182">
    <property type="component" value="Unassembled WGS sequence"/>
</dbReference>
<evidence type="ECO:0000256" key="3">
    <source>
        <dbReference type="ARBA" id="ARBA00023125"/>
    </source>
</evidence>
<dbReference type="InterPro" id="IPR058245">
    <property type="entry name" value="NreC/VraR/RcsB-like_REC"/>
</dbReference>
<dbReference type="PROSITE" id="PS50043">
    <property type="entry name" value="HTH_LUXR_2"/>
    <property type="match status" value="1"/>
</dbReference>
<accession>A0A6I4NW49</accession>
<dbReference type="InterPro" id="IPR016032">
    <property type="entry name" value="Sig_transdc_resp-reg_C-effctor"/>
</dbReference>
<dbReference type="AlphaFoldDB" id="A0A6I4NW49"/>
<keyword evidence="1 5" id="KW-0597">Phosphoprotein</keyword>
<dbReference type="GO" id="GO:0006355">
    <property type="term" value="P:regulation of DNA-templated transcription"/>
    <property type="evidence" value="ECO:0007669"/>
    <property type="project" value="InterPro"/>
</dbReference>
<dbReference type="InterPro" id="IPR039420">
    <property type="entry name" value="WalR-like"/>
</dbReference>
<dbReference type="PANTHER" id="PTHR43214">
    <property type="entry name" value="TWO-COMPONENT RESPONSE REGULATOR"/>
    <property type="match status" value="1"/>
</dbReference>
<proteinExistence type="predicted"/>
<evidence type="ECO:0000256" key="1">
    <source>
        <dbReference type="ARBA" id="ARBA00022553"/>
    </source>
</evidence>
<feature type="domain" description="Response regulatory" evidence="7">
    <location>
        <begin position="3"/>
        <end position="119"/>
    </location>
</feature>
<evidence type="ECO:0000259" key="6">
    <source>
        <dbReference type="PROSITE" id="PS50043"/>
    </source>
</evidence>
<keyword evidence="2" id="KW-0805">Transcription regulation</keyword>
<keyword evidence="4" id="KW-0804">Transcription</keyword>
<dbReference type="SUPFAM" id="SSF46894">
    <property type="entry name" value="C-terminal effector domain of the bipartite response regulators"/>
    <property type="match status" value="1"/>
</dbReference>
<name>A0A6I4NW49_9MICO</name>
<dbReference type="Gene3D" id="3.40.50.2300">
    <property type="match status" value="1"/>
</dbReference>
<feature type="domain" description="HTH luxR-type" evidence="6">
    <location>
        <begin position="148"/>
        <end position="213"/>
    </location>
</feature>
<comment type="caution">
    <text evidence="8">The sequence shown here is derived from an EMBL/GenBank/DDBJ whole genome shotgun (WGS) entry which is preliminary data.</text>
</comment>
<dbReference type="SMART" id="SM00448">
    <property type="entry name" value="REC"/>
    <property type="match status" value="1"/>
</dbReference>
<dbReference type="CDD" id="cd06170">
    <property type="entry name" value="LuxR_C_like"/>
    <property type="match status" value="1"/>
</dbReference>
<dbReference type="PANTHER" id="PTHR43214:SF24">
    <property type="entry name" value="TRANSCRIPTIONAL REGULATORY PROTEIN NARL-RELATED"/>
    <property type="match status" value="1"/>
</dbReference>
<dbReference type="PROSITE" id="PS00622">
    <property type="entry name" value="HTH_LUXR_1"/>
    <property type="match status" value="1"/>
</dbReference>
<dbReference type="InterPro" id="IPR011006">
    <property type="entry name" value="CheY-like_superfamily"/>
</dbReference>
<evidence type="ECO:0000259" key="7">
    <source>
        <dbReference type="PROSITE" id="PS50110"/>
    </source>
</evidence>
<dbReference type="PRINTS" id="PR00038">
    <property type="entry name" value="HTHLUXR"/>
</dbReference>
<reference evidence="8 9" key="1">
    <citation type="submission" date="2019-12" db="EMBL/GenBank/DDBJ databases">
        <authorList>
            <person name="Kim Y.S."/>
        </authorList>
    </citation>
    <scope>NUCLEOTIDE SEQUENCE [LARGE SCALE GENOMIC DNA]</scope>
    <source>
        <strain evidence="8 9">MMS17-SY077</strain>
    </source>
</reference>
<evidence type="ECO:0000256" key="2">
    <source>
        <dbReference type="ARBA" id="ARBA00023015"/>
    </source>
</evidence>
<dbReference type="InterPro" id="IPR001789">
    <property type="entry name" value="Sig_transdc_resp-reg_receiver"/>
</dbReference>
<evidence type="ECO:0000256" key="4">
    <source>
        <dbReference type="ARBA" id="ARBA00023163"/>
    </source>
</evidence>
<gene>
    <name evidence="8" type="ORF">GB864_08510</name>
</gene>
<evidence type="ECO:0000313" key="9">
    <source>
        <dbReference type="Proteomes" id="UP000438182"/>
    </source>
</evidence>
<sequence length="218" mass="22827">MITVVVVDDEALLRAGIVRLVESDPGLRVVGEGGDGRAAIELVRVLAPDVLLVDMQMPVLDGLDAIASIHREHPEVAVIVLTSFLTDEYLVPALRAGAVGYLLKDSTPQELHHGIRAAAAGDSVLSPAVAQRLIAAAGSGPGGRRSAARARLERLAPQEREVVVALAEGLTNAEIGARLFLAESTVKAYLANAMTKLGTSNRTQTAILAHEAELPADN</sequence>
<dbReference type="EMBL" id="WSTA01000030">
    <property type="protein sequence ID" value="MWB98588.1"/>
    <property type="molecule type" value="Genomic_DNA"/>
</dbReference>
<dbReference type="SUPFAM" id="SSF52172">
    <property type="entry name" value="CheY-like"/>
    <property type="match status" value="1"/>
</dbReference>
<dbReference type="Pfam" id="PF00072">
    <property type="entry name" value="Response_reg"/>
    <property type="match status" value="1"/>
</dbReference>
<feature type="modified residue" description="4-aspartylphosphate" evidence="5">
    <location>
        <position position="54"/>
    </location>
</feature>
<evidence type="ECO:0000313" key="8">
    <source>
        <dbReference type="EMBL" id="MWB98588.1"/>
    </source>
</evidence>
<dbReference type="GO" id="GO:0000160">
    <property type="term" value="P:phosphorelay signal transduction system"/>
    <property type="evidence" value="ECO:0007669"/>
    <property type="project" value="InterPro"/>
</dbReference>
<dbReference type="GO" id="GO:0003677">
    <property type="term" value="F:DNA binding"/>
    <property type="evidence" value="ECO:0007669"/>
    <property type="project" value="UniProtKB-KW"/>
</dbReference>
<dbReference type="SMART" id="SM00421">
    <property type="entry name" value="HTH_LUXR"/>
    <property type="match status" value="1"/>
</dbReference>
<keyword evidence="9" id="KW-1185">Reference proteome</keyword>
<keyword evidence="3" id="KW-0238">DNA-binding</keyword>
<dbReference type="Pfam" id="PF00196">
    <property type="entry name" value="GerE"/>
    <property type="match status" value="1"/>
</dbReference>
<protein>
    <submittedName>
        <fullName evidence="8">Response regulator</fullName>
    </submittedName>
</protein>
<dbReference type="CDD" id="cd17535">
    <property type="entry name" value="REC_NarL-like"/>
    <property type="match status" value="1"/>
</dbReference>
<organism evidence="8 9">
    <name type="scientific">Agromyces seonyuensis</name>
    <dbReference type="NCBI Taxonomy" id="2662446"/>
    <lineage>
        <taxon>Bacteria</taxon>
        <taxon>Bacillati</taxon>
        <taxon>Actinomycetota</taxon>
        <taxon>Actinomycetes</taxon>
        <taxon>Micrococcales</taxon>
        <taxon>Microbacteriaceae</taxon>
        <taxon>Agromyces</taxon>
    </lineage>
</organism>
<evidence type="ECO:0000256" key="5">
    <source>
        <dbReference type="PROSITE-ProRule" id="PRU00169"/>
    </source>
</evidence>
<dbReference type="RefSeq" id="WP_160424053.1">
    <property type="nucleotide sequence ID" value="NZ_WSTA01000030.1"/>
</dbReference>